<keyword evidence="2" id="KW-0456">Lyase</keyword>
<dbReference type="FunFam" id="3.90.226.10:FF:000009">
    <property type="entry name" value="Carnitinyl-CoA dehydratase"/>
    <property type="match status" value="1"/>
</dbReference>
<name>A0A956M258_UNCEI</name>
<sequence>MATVLIDRAGPCVRITLNRPEVRNALNLEMVRELGAALGQLEPDDSIGAVILTGAGEKAFVAGADIAELEARDAVGSLAAINARLFRQIESFPAPVIAAIRGFALGGGCEMTLACDLRVAGASSRFGQPEVGLGIIPAAGGTQRLPRLIGLSRAKELVLTGRIIDAEEALRIGLVHRVVPDEQVLDEAQSLANTILEKGTLAVRLAKLALNAAFPGFEIGQTLESVAQAVLFETPEKHRRMQEFLNRKKP</sequence>
<evidence type="ECO:0000313" key="5">
    <source>
        <dbReference type="Proteomes" id="UP000697710"/>
    </source>
</evidence>
<dbReference type="PANTHER" id="PTHR11941">
    <property type="entry name" value="ENOYL-COA HYDRATASE-RELATED"/>
    <property type="match status" value="1"/>
</dbReference>
<comment type="similarity">
    <text evidence="1 3">Belongs to the enoyl-CoA hydratase/isomerase family.</text>
</comment>
<evidence type="ECO:0000256" key="1">
    <source>
        <dbReference type="ARBA" id="ARBA00005254"/>
    </source>
</evidence>
<dbReference type="SUPFAM" id="SSF52096">
    <property type="entry name" value="ClpP/crotonase"/>
    <property type="match status" value="1"/>
</dbReference>
<dbReference type="AlphaFoldDB" id="A0A956M258"/>
<comment type="caution">
    <text evidence="4">The sequence shown here is derived from an EMBL/GenBank/DDBJ whole genome shotgun (WGS) entry which is preliminary data.</text>
</comment>
<protein>
    <submittedName>
        <fullName evidence="4">Enoyl-CoA hydratase/isomerase family protein</fullName>
    </submittedName>
</protein>
<dbReference type="Pfam" id="PF00378">
    <property type="entry name" value="ECH_1"/>
    <property type="match status" value="1"/>
</dbReference>
<dbReference type="EMBL" id="JAGQHR010000483">
    <property type="protein sequence ID" value="MCA9728812.1"/>
    <property type="molecule type" value="Genomic_DNA"/>
</dbReference>
<proteinExistence type="inferred from homology"/>
<reference evidence="4" key="1">
    <citation type="submission" date="2020-04" db="EMBL/GenBank/DDBJ databases">
        <authorList>
            <person name="Zhang T."/>
        </authorList>
    </citation>
    <scope>NUCLEOTIDE SEQUENCE</scope>
    <source>
        <strain evidence="4">HKST-UBA01</strain>
    </source>
</reference>
<organism evidence="4 5">
    <name type="scientific">Eiseniibacteriota bacterium</name>
    <dbReference type="NCBI Taxonomy" id="2212470"/>
    <lineage>
        <taxon>Bacteria</taxon>
        <taxon>Candidatus Eiseniibacteriota</taxon>
    </lineage>
</organism>
<evidence type="ECO:0000256" key="2">
    <source>
        <dbReference type="ARBA" id="ARBA00023239"/>
    </source>
</evidence>
<dbReference type="InterPro" id="IPR029045">
    <property type="entry name" value="ClpP/crotonase-like_dom_sf"/>
</dbReference>
<dbReference type="InterPro" id="IPR018376">
    <property type="entry name" value="Enoyl-CoA_hyd/isom_CS"/>
</dbReference>
<reference evidence="4" key="2">
    <citation type="journal article" date="2021" name="Microbiome">
        <title>Successional dynamics and alternative stable states in a saline activated sludge microbial community over 9 years.</title>
        <authorList>
            <person name="Wang Y."/>
            <person name="Ye J."/>
            <person name="Ju F."/>
            <person name="Liu L."/>
            <person name="Boyd J.A."/>
            <person name="Deng Y."/>
            <person name="Parks D.H."/>
            <person name="Jiang X."/>
            <person name="Yin X."/>
            <person name="Woodcroft B.J."/>
            <person name="Tyson G.W."/>
            <person name="Hugenholtz P."/>
            <person name="Polz M.F."/>
            <person name="Zhang T."/>
        </authorList>
    </citation>
    <scope>NUCLEOTIDE SEQUENCE</scope>
    <source>
        <strain evidence="4">HKST-UBA01</strain>
    </source>
</reference>
<dbReference type="GO" id="GO:0006635">
    <property type="term" value="P:fatty acid beta-oxidation"/>
    <property type="evidence" value="ECO:0007669"/>
    <property type="project" value="TreeGrafter"/>
</dbReference>
<evidence type="ECO:0000313" key="4">
    <source>
        <dbReference type="EMBL" id="MCA9728812.1"/>
    </source>
</evidence>
<accession>A0A956M258</accession>
<dbReference type="PROSITE" id="PS00166">
    <property type="entry name" value="ENOYL_COA_HYDRATASE"/>
    <property type="match status" value="1"/>
</dbReference>
<gene>
    <name evidence="4" type="ORF">KC729_14065</name>
</gene>
<dbReference type="Proteomes" id="UP000697710">
    <property type="component" value="Unassembled WGS sequence"/>
</dbReference>
<dbReference type="Gene3D" id="3.90.226.10">
    <property type="entry name" value="2-enoyl-CoA Hydratase, Chain A, domain 1"/>
    <property type="match status" value="1"/>
</dbReference>
<dbReference type="InterPro" id="IPR001753">
    <property type="entry name" value="Enoyl-CoA_hydra/iso"/>
</dbReference>
<dbReference type="PANTHER" id="PTHR11941:SF54">
    <property type="entry name" value="ENOYL-COA HYDRATASE, MITOCHONDRIAL"/>
    <property type="match status" value="1"/>
</dbReference>
<dbReference type="GO" id="GO:0016829">
    <property type="term" value="F:lyase activity"/>
    <property type="evidence" value="ECO:0007669"/>
    <property type="project" value="UniProtKB-KW"/>
</dbReference>
<dbReference type="CDD" id="cd06558">
    <property type="entry name" value="crotonase-like"/>
    <property type="match status" value="1"/>
</dbReference>
<evidence type="ECO:0000256" key="3">
    <source>
        <dbReference type="RuleBase" id="RU003707"/>
    </source>
</evidence>